<comment type="subunit">
    <text evidence="6">Interacts with MinD and FtsZ.</text>
</comment>
<keyword evidence="10" id="KW-1185">Reference proteome</keyword>
<evidence type="ECO:0000313" key="9">
    <source>
        <dbReference type="EMBL" id="TCS41689.1"/>
    </source>
</evidence>
<dbReference type="Pfam" id="PF05209">
    <property type="entry name" value="MinC_N"/>
    <property type="match status" value="1"/>
</dbReference>
<evidence type="ECO:0000256" key="6">
    <source>
        <dbReference type="HAMAP-Rule" id="MF_00267"/>
    </source>
</evidence>
<sequence length="224" mass="23962">MESNALKLRSRLSPSHQIPVSSANPEEFEQQLISTIQKAPSLFQFAPTILDVSSLAPIPEASDIQAILQICRKNRLVPYALTSTDTGHRNIAHILGLAWVEFKAGNAQKAPAAQQPLITETKVVTTPVRSGQQIYAKDANLLITSQVSAGAEVIADGSIHILGALRGKAIAGAQGATHSEVICQQMSAELIAISGTYLLQEDFPEGSGCARCRLDADHIVIDYL</sequence>
<dbReference type="AlphaFoldDB" id="A0A4R3I8R1"/>
<evidence type="ECO:0000313" key="10">
    <source>
        <dbReference type="Proteomes" id="UP000295793"/>
    </source>
</evidence>
<dbReference type="InterPro" id="IPR005526">
    <property type="entry name" value="Septum_form_inhib_MinC_C"/>
</dbReference>
<dbReference type="InterPro" id="IPR036145">
    <property type="entry name" value="MinC_C_sf"/>
</dbReference>
<dbReference type="GO" id="GO:0000917">
    <property type="term" value="P:division septum assembly"/>
    <property type="evidence" value="ECO:0007669"/>
    <property type="project" value="UniProtKB-KW"/>
</dbReference>
<comment type="function">
    <text evidence="5 6">Cell division inhibitor that blocks the formation of polar Z ring septums. Rapidly oscillates between the poles of the cell to destabilize FtsZ filaments that have formed before they mature into polar Z rings. Prevents FtsZ polymerization.</text>
</comment>
<reference evidence="9 10" key="1">
    <citation type="submission" date="2019-03" db="EMBL/GenBank/DDBJ databases">
        <title>Genomic Encyclopedia of Archaeal and Bacterial Type Strains, Phase II (KMG-II): from individual species to whole genera.</title>
        <authorList>
            <person name="Goeker M."/>
        </authorList>
    </citation>
    <scope>NUCLEOTIDE SEQUENCE [LARGE SCALE GENOMIC DNA]</scope>
    <source>
        <strain evidence="9 10">DSM 15388</strain>
    </source>
</reference>
<dbReference type="PANTHER" id="PTHR34108:SF1">
    <property type="entry name" value="SEPTUM SITE-DETERMINING PROTEIN MINC"/>
    <property type="match status" value="1"/>
</dbReference>
<dbReference type="InterPro" id="IPR013033">
    <property type="entry name" value="MinC"/>
</dbReference>
<dbReference type="SUPFAM" id="SSF63848">
    <property type="entry name" value="Cell-division inhibitor MinC, C-terminal domain"/>
    <property type="match status" value="1"/>
</dbReference>
<dbReference type="HAMAP" id="MF_00267">
    <property type="entry name" value="MinC"/>
    <property type="match status" value="1"/>
</dbReference>
<dbReference type="RefSeq" id="WP_132701114.1">
    <property type="nucleotide sequence ID" value="NZ_SLZR01000005.1"/>
</dbReference>
<dbReference type="GO" id="GO:1901891">
    <property type="term" value="P:regulation of cell septum assembly"/>
    <property type="evidence" value="ECO:0007669"/>
    <property type="project" value="InterPro"/>
</dbReference>
<dbReference type="Gene3D" id="3.30.70.260">
    <property type="match status" value="1"/>
</dbReference>
<evidence type="ECO:0000256" key="1">
    <source>
        <dbReference type="ARBA" id="ARBA00006291"/>
    </source>
</evidence>
<feature type="domain" description="Septum formation inhibitor MinC C-terminal" evidence="7">
    <location>
        <begin position="123"/>
        <end position="221"/>
    </location>
</feature>
<evidence type="ECO:0000259" key="7">
    <source>
        <dbReference type="Pfam" id="PF03775"/>
    </source>
</evidence>
<comment type="similarity">
    <text evidence="1 6">Belongs to the MinC family.</text>
</comment>
<dbReference type="NCBIfam" id="TIGR01222">
    <property type="entry name" value="minC"/>
    <property type="match status" value="1"/>
</dbReference>
<comment type="caution">
    <text evidence="9">The sequence shown here is derived from an EMBL/GenBank/DDBJ whole genome shotgun (WGS) entry which is preliminary data.</text>
</comment>
<feature type="domain" description="Septum formation inhibitor MinC N-terminal" evidence="8">
    <location>
        <begin position="7"/>
        <end position="78"/>
    </location>
</feature>
<protein>
    <recommendedName>
        <fullName evidence="6">Probable septum site-determining protein MinC</fullName>
    </recommendedName>
</protein>
<dbReference type="InterPro" id="IPR007874">
    <property type="entry name" value="MinC_N"/>
</dbReference>
<dbReference type="Proteomes" id="UP000295793">
    <property type="component" value="Unassembled WGS sequence"/>
</dbReference>
<dbReference type="Pfam" id="PF03775">
    <property type="entry name" value="MinC_C"/>
    <property type="match status" value="1"/>
</dbReference>
<dbReference type="GO" id="GO:0000902">
    <property type="term" value="P:cell morphogenesis"/>
    <property type="evidence" value="ECO:0007669"/>
    <property type="project" value="InterPro"/>
</dbReference>
<evidence type="ECO:0000259" key="8">
    <source>
        <dbReference type="Pfam" id="PF05209"/>
    </source>
</evidence>
<dbReference type="GO" id="GO:0051302">
    <property type="term" value="P:regulation of cell division"/>
    <property type="evidence" value="ECO:0007669"/>
    <property type="project" value="InterPro"/>
</dbReference>
<evidence type="ECO:0000256" key="4">
    <source>
        <dbReference type="ARBA" id="ARBA00023306"/>
    </source>
</evidence>
<keyword evidence="3 6" id="KW-0717">Septation</keyword>
<dbReference type="EMBL" id="SLZR01000005">
    <property type="protein sequence ID" value="TCS41689.1"/>
    <property type="molecule type" value="Genomic_DNA"/>
</dbReference>
<name>A0A4R3I8R1_9GAMM</name>
<keyword evidence="4 6" id="KW-0131">Cell cycle</keyword>
<accession>A0A4R3I8R1</accession>
<proteinExistence type="inferred from homology"/>
<dbReference type="PANTHER" id="PTHR34108">
    <property type="entry name" value="SEPTUM SITE-DETERMINING PROTEIN MINC"/>
    <property type="match status" value="1"/>
</dbReference>
<gene>
    <name evidence="6" type="primary">minC</name>
    <name evidence="9" type="ORF">BCF53_105116</name>
</gene>
<dbReference type="OrthoDB" id="9794530at2"/>
<dbReference type="Gene3D" id="2.160.20.70">
    <property type="match status" value="1"/>
</dbReference>
<dbReference type="InterPro" id="IPR016098">
    <property type="entry name" value="CAP/MinC_C"/>
</dbReference>
<evidence type="ECO:0000256" key="3">
    <source>
        <dbReference type="ARBA" id="ARBA00023210"/>
    </source>
</evidence>
<evidence type="ECO:0000256" key="2">
    <source>
        <dbReference type="ARBA" id="ARBA00022618"/>
    </source>
</evidence>
<keyword evidence="2 6" id="KW-0132">Cell division</keyword>
<evidence type="ECO:0000256" key="5">
    <source>
        <dbReference type="ARBA" id="ARBA00025606"/>
    </source>
</evidence>
<organism evidence="9 10">
    <name type="scientific">Reinekea marinisedimentorum</name>
    <dbReference type="NCBI Taxonomy" id="230495"/>
    <lineage>
        <taxon>Bacteria</taxon>
        <taxon>Pseudomonadati</taxon>
        <taxon>Pseudomonadota</taxon>
        <taxon>Gammaproteobacteria</taxon>
        <taxon>Oceanospirillales</taxon>
        <taxon>Saccharospirillaceae</taxon>
        <taxon>Reinekea</taxon>
    </lineage>
</organism>